<dbReference type="SUPFAM" id="SSF50475">
    <property type="entry name" value="FMN-binding split barrel"/>
    <property type="match status" value="1"/>
</dbReference>
<feature type="compositionally biased region" description="Basic and acidic residues" evidence="1">
    <location>
        <begin position="1"/>
        <end position="12"/>
    </location>
</feature>
<evidence type="ECO:0000313" key="3">
    <source>
        <dbReference type="EMBL" id="MFG6412719.1"/>
    </source>
</evidence>
<protein>
    <submittedName>
        <fullName evidence="3">Pyridoxamine 5'-phosphate oxidase family protein</fullName>
    </submittedName>
</protein>
<dbReference type="InterPro" id="IPR012349">
    <property type="entry name" value="Split_barrel_FMN-bd"/>
</dbReference>
<comment type="caution">
    <text evidence="3">The sequence shown here is derived from an EMBL/GenBank/DDBJ whole genome shotgun (WGS) entry which is preliminary data.</text>
</comment>
<evidence type="ECO:0000259" key="2">
    <source>
        <dbReference type="Pfam" id="PF16242"/>
    </source>
</evidence>
<feature type="domain" description="General stress protein FMN-binding split barrel" evidence="2">
    <location>
        <begin position="29"/>
        <end position="176"/>
    </location>
</feature>
<sequence>MDDYRSNARTDDTVGTVGTEENLSGPAAAQKIADMVNAGNSCFFCTLGLNSQLHARPMTVTEVEEGSGALWFFTEIDSMKNVELDRDPRVTLFFKEGDNAGHLKLDGEATQVTDPATIHRLWSPKLRAWFTEGESDPRICLLRVDPVSGEYWDNRHGTLIAGIKMLFGAVVGQRVDEGVHGQLKL</sequence>
<organism evidence="3 4">
    <name type="scientific">Pelomonas dachongensis</name>
    <dbReference type="NCBI Taxonomy" id="3299029"/>
    <lineage>
        <taxon>Bacteria</taxon>
        <taxon>Pseudomonadati</taxon>
        <taxon>Pseudomonadota</taxon>
        <taxon>Betaproteobacteria</taxon>
        <taxon>Burkholderiales</taxon>
        <taxon>Sphaerotilaceae</taxon>
        <taxon>Roseateles</taxon>
    </lineage>
</organism>
<feature type="region of interest" description="Disordered" evidence="1">
    <location>
        <begin position="1"/>
        <end position="22"/>
    </location>
</feature>
<dbReference type="InterPro" id="IPR038725">
    <property type="entry name" value="YdaG_split_barrel_FMN-bd"/>
</dbReference>
<dbReference type="Pfam" id="PF16242">
    <property type="entry name" value="Pyrid_ox_like"/>
    <property type="match status" value="1"/>
</dbReference>
<dbReference type="EMBL" id="JBIGHY010000001">
    <property type="protein sequence ID" value="MFG6412719.1"/>
    <property type="molecule type" value="Genomic_DNA"/>
</dbReference>
<dbReference type="Proteomes" id="UP001606300">
    <property type="component" value="Unassembled WGS sequence"/>
</dbReference>
<proteinExistence type="predicted"/>
<accession>A0ABW7EIH3</accession>
<reference evidence="3 4" key="1">
    <citation type="submission" date="2024-09" db="EMBL/GenBank/DDBJ databases">
        <title>Novel species of the genus Pelomonas and Roseateles isolated from streams.</title>
        <authorList>
            <person name="Lu H."/>
        </authorList>
    </citation>
    <scope>NUCLEOTIDE SEQUENCE [LARGE SCALE GENOMIC DNA]</scope>
    <source>
        <strain evidence="3 4">DC23W</strain>
    </source>
</reference>
<dbReference type="InterPro" id="IPR052917">
    <property type="entry name" value="Stress-Dev_Protein"/>
</dbReference>
<evidence type="ECO:0000256" key="1">
    <source>
        <dbReference type="SAM" id="MobiDB-lite"/>
    </source>
</evidence>
<dbReference type="Gene3D" id="2.30.110.10">
    <property type="entry name" value="Electron Transport, Fmn-binding Protein, Chain A"/>
    <property type="match status" value="1"/>
</dbReference>
<dbReference type="RefSeq" id="WP_394468816.1">
    <property type="nucleotide sequence ID" value="NZ_JBIGHY010000001.1"/>
</dbReference>
<name>A0ABW7EIH3_9BURK</name>
<dbReference type="PANTHER" id="PTHR34818">
    <property type="entry name" value="PROTEIN BLI-3"/>
    <property type="match status" value="1"/>
</dbReference>
<keyword evidence="4" id="KW-1185">Reference proteome</keyword>
<gene>
    <name evidence="3" type="ORF">ACG02S_02290</name>
</gene>
<evidence type="ECO:0000313" key="4">
    <source>
        <dbReference type="Proteomes" id="UP001606300"/>
    </source>
</evidence>
<dbReference type="PANTHER" id="PTHR34818:SF1">
    <property type="entry name" value="PROTEIN BLI-3"/>
    <property type="match status" value="1"/>
</dbReference>